<proteinExistence type="inferred from homology"/>
<dbReference type="Gene3D" id="1.10.340.30">
    <property type="entry name" value="Hypothetical protein, domain 2"/>
    <property type="match status" value="1"/>
</dbReference>
<feature type="domain" description="HhH-GPD" evidence="6">
    <location>
        <begin position="64"/>
        <end position="217"/>
    </location>
</feature>
<evidence type="ECO:0000256" key="3">
    <source>
        <dbReference type="ARBA" id="ARBA00012000"/>
    </source>
</evidence>
<organism evidence="7 8">
    <name type="scientific">Candidatus Woesebacteria bacterium RIFOXYB1_FULL_38_16</name>
    <dbReference type="NCBI Taxonomy" id="1802538"/>
    <lineage>
        <taxon>Bacteria</taxon>
        <taxon>Candidatus Woeseibacteriota</taxon>
    </lineage>
</organism>
<dbReference type="EMBL" id="MGHY01000025">
    <property type="protein sequence ID" value="OGM78919.1"/>
    <property type="molecule type" value="Genomic_DNA"/>
</dbReference>
<dbReference type="GO" id="GO:0043916">
    <property type="term" value="F:DNA-7-methylguanine glycosylase activity"/>
    <property type="evidence" value="ECO:0007669"/>
    <property type="project" value="TreeGrafter"/>
</dbReference>
<dbReference type="InterPro" id="IPR003265">
    <property type="entry name" value="HhH-GPD_domain"/>
</dbReference>
<dbReference type="Gene3D" id="1.10.1670.40">
    <property type="match status" value="1"/>
</dbReference>
<evidence type="ECO:0000256" key="1">
    <source>
        <dbReference type="ARBA" id="ARBA00000086"/>
    </source>
</evidence>
<evidence type="ECO:0000259" key="6">
    <source>
        <dbReference type="SMART" id="SM00478"/>
    </source>
</evidence>
<keyword evidence="4" id="KW-0227">DNA damage</keyword>
<dbReference type="GO" id="GO:0006285">
    <property type="term" value="P:base-excision repair, AP site formation"/>
    <property type="evidence" value="ECO:0007669"/>
    <property type="project" value="TreeGrafter"/>
</dbReference>
<dbReference type="CDD" id="cd00056">
    <property type="entry name" value="ENDO3c"/>
    <property type="match status" value="1"/>
</dbReference>
<protein>
    <recommendedName>
        <fullName evidence="3">DNA-3-methyladenine glycosylase II</fullName>
        <ecNumber evidence="3">3.2.2.21</ecNumber>
    </recommendedName>
</protein>
<dbReference type="PANTHER" id="PTHR43003">
    <property type="entry name" value="DNA-3-METHYLADENINE GLYCOSYLASE"/>
    <property type="match status" value="1"/>
</dbReference>
<dbReference type="Proteomes" id="UP000178999">
    <property type="component" value="Unassembled WGS sequence"/>
</dbReference>
<dbReference type="EC" id="3.2.2.21" evidence="3"/>
<dbReference type="FunFam" id="1.10.340.30:FF:000004">
    <property type="entry name" value="DNA-3-methyladenine glycosylase II"/>
    <property type="match status" value="1"/>
</dbReference>
<evidence type="ECO:0000313" key="7">
    <source>
        <dbReference type="EMBL" id="OGM78919.1"/>
    </source>
</evidence>
<evidence type="ECO:0000256" key="4">
    <source>
        <dbReference type="ARBA" id="ARBA00022763"/>
    </source>
</evidence>
<dbReference type="GO" id="GO:0006307">
    <property type="term" value="P:DNA alkylation repair"/>
    <property type="evidence" value="ECO:0007669"/>
    <property type="project" value="TreeGrafter"/>
</dbReference>
<dbReference type="GO" id="GO:0005737">
    <property type="term" value="C:cytoplasm"/>
    <property type="evidence" value="ECO:0007669"/>
    <property type="project" value="TreeGrafter"/>
</dbReference>
<reference evidence="7 8" key="1">
    <citation type="journal article" date="2016" name="Nat. Commun.">
        <title>Thousands of microbial genomes shed light on interconnected biogeochemical processes in an aquifer system.</title>
        <authorList>
            <person name="Anantharaman K."/>
            <person name="Brown C.T."/>
            <person name="Hug L.A."/>
            <person name="Sharon I."/>
            <person name="Castelle C.J."/>
            <person name="Probst A.J."/>
            <person name="Thomas B.C."/>
            <person name="Singh A."/>
            <person name="Wilkins M.J."/>
            <person name="Karaoz U."/>
            <person name="Brodie E.L."/>
            <person name="Williams K.H."/>
            <person name="Hubbard S.S."/>
            <person name="Banfield J.F."/>
        </authorList>
    </citation>
    <scope>NUCLEOTIDE SEQUENCE [LARGE SCALE GENOMIC DNA]</scope>
</reference>
<evidence type="ECO:0000256" key="5">
    <source>
        <dbReference type="ARBA" id="ARBA00023204"/>
    </source>
</evidence>
<dbReference type="GO" id="GO:0008725">
    <property type="term" value="F:DNA-3-methyladenine glycosylase activity"/>
    <property type="evidence" value="ECO:0007669"/>
    <property type="project" value="TreeGrafter"/>
</dbReference>
<dbReference type="STRING" id="1802538.A2382_03435"/>
<comment type="caution">
    <text evidence="7">The sequence shown here is derived from an EMBL/GenBank/DDBJ whole genome shotgun (WGS) entry which is preliminary data.</text>
</comment>
<dbReference type="PANTHER" id="PTHR43003:SF5">
    <property type="entry name" value="DNA-3-METHYLADENINE GLYCOSYLASE"/>
    <property type="match status" value="1"/>
</dbReference>
<gene>
    <name evidence="7" type="ORF">A2382_03435</name>
</gene>
<dbReference type="SMART" id="SM00478">
    <property type="entry name" value="ENDO3c"/>
    <property type="match status" value="1"/>
</dbReference>
<dbReference type="InterPro" id="IPR051912">
    <property type="entry name" value="Alkylbase_DNA_Glycosylase/TA"/>
</dbReference>
<dbReference type="GO" id="GO:0032993">
    <property type="term" value="C:protein-DNA complex"/>
    <property type="evidence" value="ECO:0007669"/>
    <property type="project" value="TreeGrafter"/>
</dbReference>
<evidence type="ECO:0000256" key="2">
    <source>
        <dbReference type="ARBA" id="ARBA00010817"/>
    </source>
</evidence>
<comment type="similarity">
    <text evidence="2">Belongs to the alkylbase DNA glycosidase AlkA family.</text>
</comment>
<sequence length="218" mass="25173">MTKNTPQKPTKPKDKYQEIKNHFQGVDLIIYQAMKNIDFDQWFIPKKHKQTSESYFQSLCSEIIGQQLSGASANAINTRFKSLFPKNKIAAEKLLLIKDKKLREIGLSWAKASYVKNIAKAYLDKSVRFNDFEKMKNKKIISELTTIKGVGPWTAEMFLIFTLGRKDVFSSGDLGLKKGLLKLYKLDQINKETADKITKIWKPYRSFGSITLWHSLTR</sequence>
<dbReference type="SUPFAM" id="SSF48150">
    <property type="entry name" value="DNA-glycosylase"/>
    <property type="match status" value="1"/>
</dbReference>
<dbReference type="AlphaFoldDB" id="A0A1F8CSW2"/>
<dbReference type="InterPro" id="IPR011257">
    <property type="entry name" value="DNA_glycosylase"/>
</dbReference>
<dbReference type="GO" id="GO:0032131">
    <property type="term" value="F:alkylated DNA binding"/>
    <property type="evidence" value="ECO:0007669"/>
    <property type="project" value="TreeGrafter"/>
</dbReference>
<keyword evidence="5" id="KW-0234">DNA repair</keyword>
<comment type="catalytic activity">
    <reaction evidence="1">
        <text>Hydrolysis of alkylated DNA, releasing 3-methyladenine, 3-methylguanine, 7-methylguanine and 7-methyladenine.</text>
        <dbReference type="EC" id="3.2.2.21"/>
    </reaction>
</comment>
<dbReference type="Pfam" id="PF00730">
    <property type="entry name" value="HhH-GPD"/>
    <property type="match status" value="1"/>
</dbReference>
<accession>A0A1F8CSW2</accession>
<name>A0A1F8CSW2_9BACT</name>
<evidence type="ECO:0000313" key="8">
    <source>
        <dbReference type="Proteomes" id="UP000178999"/>
    </source>
</evidence>